<feature type="signal peptide" evidence="2">
    <location>
        <begin position="1"/>
        <end position="15"/>
    </location>
</feature>
<evidence type="ECO:0000259" key="3">
    <source>
        <dbReference type="PROSITE" id="PS50240"/>
    </source>
</evidence>
<dbReference type="InterPro" id="IPR001254">
    <property type="entry name" value="Trypsin_dom"/>
</dbReference>
<proteinExistence type="predicted"/>
<dbReference type="Pfam" id="PF00089">
    <property type="entry name" value="Trypsin"/>
    <property type="match status" value="1"/>
</dbReference>
<keyword evidence="5" id="KW-1185">Reference proteome</keyword>
<dbReference type="SMART" id="SM00020">
    <property type="entry name" value="Tryp_SPc"/>
    <property type="match status" value="1"/>
</dbReference>
<evidence type="ECO:0000313" key="5">
    <source>
        <dbReference type="Proteomes" id="UP000828390"/>
    </source>
</evidence>
<dbReference type="PROSITE" id="PS50240">
    <property type="entry name" value="TRYPSIN_DOM"/>
    <property type="match status" value="1"/>
</dbReference>
<reference evidence="4" key="2">
    <citation type="submission" date="2020-11" db="EMBL/GenBank/DDBJ databases">
        <authorList>
            <person name="McCartney M.A."/>
            <person name="Auch B."/>
            <person name="Kono T."/>
            <person name="Mallez S."/>
            <person name="Becker A."/>
            <person name="Gohl D.M."/>
            <person name="Silverstein K.A.T."/>
            <person name="Koren S."/>
            <person name="Bechman K.B."/>
            <person name="Herman A."/>
            <person name="Abrahante J.E."/>
            <person name="Garbe J."/>
        </authorList>
    </citation>
    <scope>NUCLEOTIDE SEQUENCE</scope>
    <source>
        <strain evidence="4">Duluth1</strain>
        <tissue evidence="4">Whole animal</tissue>
    </source>
</reference>
<dbReference type="AlphaFoldDB" id="A0A9D4HXT9"/>
<dbReference type="PANTHER" id="PTHR24252:SF7">
    <property type="entry name" value="HYALIN"/>
    <property type="match status" value="1"/>
</dbReference>
<dbReference type="Proteomes" id="UP000828390">
    <property type="component" value="Unassembled WGS sequence"/>
</dbReference>
<protein>
    <recommendedName>
        <fullName evidence="3">Peptidase S1 domain-containing protein</fullName>
    </recommendedName>
</protein>
<dbReference type="Gene3D" id="2.40.10.10">
    <property type="entry name" value="Trypsin-like serine proteases"/>
    <property type="match status" value="1"/>
</dbReference>
<comment type="caution">
    <text evidence="4">The sequence shown here is derived from an EMBL/GenBank/DDBJ whole genome shotgun (WGS) entry which is preliminary data.</text>
</comment>
<feature type="domain" description="Peptidase S1" evidence="3">
    <location>
        <begin position="33"/>
        <end position="271"/>
    </location>
</feature>
<keyword evidence="1" id="KW-1015">Disulfide bond</keyword>
<accession>A0A9D4HXT9</accession>
<keyword evidence="2" id="KW-0732">Signal</keyword>
<name>A0A9D4HXT9_DREPO</name>
<dbReference type="SUPFAM" id="SSF50494">
    <property type="entry name" value="Trypsin-like serine proteases"/>
    <property type="match status" value="1"/>
</dbReference>
<evidence type="ECO:0000313" key="4">
    <source>
        <dbReference type="EMBL" id="KAH3736839.1"/>
    </source>
</evidence>
<dbReference type="PANTHER" id="PTHR24252">
    <property type="entry name" value="ACROSIN-RELATED"/>
    <property type="match status" value="1"/>
</dbReference>
<evidence type="ECO:0000256" key="1">
    <source>
        <dbReference type="ARBA" id="ARBA00023157"/>
    </source>
</evidence>
<dbReference type="GO" id="GO:0006508">
    <property type="term" value="P:proteolysis"/>
    <property type="evidence" value="ECO:0007669"/>
    <property type="project" value="InterPro"/>
</dbReference>
<dbReference type="InterPro" id="IPR009003">
    <property type="entry name" value="Peptidase_S1_PA"/>
</dbReference>
<gene>
    <name evidence="4" type="ORF">DPMN_043413</name>
</gene>
<sequence length="279" mass="30766">MFLLLCAGVIGMAIAAPSVPCGVPTVQPITNRIVGGQVARPGSWPWVVLLVDDLGYISGSGVMIDSHVILTSAQHFEGFGYNLFDLDLRLWRVYAGEYNISTTDPHEKYYHIKRVVIHPGYNITSLENDIALVITTQPIQLNDHTRPACLPDPSTQAPVGSVCYLPGWGGTAKTGNEEVMNQVDLPIVDDSICLNHFPDYLTNTELCAGYENQHKDWCWDDLGSPLMFKANNGAWVIQGLASSGGNCTTADEPSVFEDINMYTQWIRTTMEDAGYPYQY</sequence>
<dbReference type="CDD" id="cd00190">
    <property type="entry name" value="Tryp_SPc"/>
    <property type="match status" value="1"/>
</dbReference>
<dbReference type="GO" id="GO:0004252">
    <property type="term" value="F:serine-type endopeptidase activity"/>
    <property type="evidence" value="ECO:0007669"/>
    <property type="project" value="InterPro"/>
</dbReference>
<dbReference type="EMBL" id="JAIWYP010000011">
    <property type="protein sequence ID" value="KAH3736839.1"/>
    <property type="molecule type" value="Genomic_DNA"/>
</dbReference>
<feature type="chain" id="PRO_5039732868" description="Peptidase S1 domain-containing protein" evidence="2">
    <location>
        <begin position="16"/>
        <end position="279"/>
    </location>
</feature>
<dbReference type="InterPro" id="IPR043504">
    <property type="entry name" value="Peptidase_S1_PA_chymotrypsin"/>
</dbReference>
<evidence type="ECO:0000256" key="2">
    <source>
        <dbReference type="SAM" id="SignalP"/>
    </source>
</evidence>
<dbReference type="OrthoDB" id="10012881at2759"/>
<reference evidence="4" key="1">
    <citation type="journal article" date="2019" name="bioRxiv">
        <title>The Genome of the Zebra Mussel, Dreissena polymorpha: A Resource for Invasive Species Research.</title>
        <authorList>
            <person name="McCartney M.A."/>
            <person name="Auch B."/>
            <person name="Kono T."/>
            <person name="Mallez S."/>
            <person name="Zhang Y."/>
            <person name="Obille A."/>
            <person name="Becker A."/>
            <person name="Abrahante J.E."/>
            <person name="Garbe J."/>
            <person name="Badalamenti J.P."/>
            <person name="Herman A."/>
            <person name="Mangelson H."/>
            <person name="Liachko I."/>
            <person name="Sullivan S."/>
            <person name="Sone E.D."/>
            <person name="Koren S."/>
            <person name="Silverstein K.A.T."/>
            <person name="Beckman K.B."/>
            <person name="Gohl D.M."/>
        </authorList>
    </citation>
    <scope>NUCLEOTIDE SEQUENCE</scope>
    <source>
        <strain evidence="4">Duluth1</strain>
        <tissue evidence="4">Whole animal</tissue>
    </source>
</reference>
<organism evidence="4 5">
    <name type="scientific">Dreissena polymorpha</name>
    <name type="common">Zebra mussel</name>
    <name type="synonym">Mytilus polymorpha</name>
    <dbReference type="NCBI Taxonomy" id="45954"/>
    <lineage>
        <taxon>Eukaryota</taxon>
        <taxon>Metazoa</taxon>
        <taxon>Spiralia</taxon>
        <taxon>Lophotrochozoa</taxon>
        <taxon>Mollusca</taxon>
        <taxon>Bivalvia</taxon>
        <taxon>Autobranchia</taxon>
        <taxon>Heteroconchia</taxon>
        <taxon>Euheterodonta</taxon>
        <taxon>Imparidentia</taxon>
        <taxon>Neoheterodontei</taxon>
        <taxon>Myida</taxon>
        <taxon>Dreissenoidea</taxon>
        <taxon>Dreissenidae</taxon>
        <taxon>Dreissena</taxon>
    </lineage>
</organism>